<organism evidence="2 3">
    <name type="scientific">Paramarasmius palmivorus</name>
    <dbReference type="NCBI Taxonomy" id="297713"/>
    <lineage>
        <taxon>Eukaryota</taxon>
        <taxon>Fungi</taxon>
        <taxon>Dikarya</taxon>
        <taxon>Basidiomycota</taxon>
        <taxon>Agaricomycotina</taxon>
        <taxon>Agaricomycetes</taxon>
        <taxon>Agaricomycetidae</taxon>
        <taxon>Agaricales</taxon>
        <taxon>Marasmiineae</taxon>
        <taxon>Marasmiaceae</taxon>
        <taxon>Paramarasmius</taxon>
    </lineage>
</organism>
<comment type="caution">
    <text evidence="2">The sequence shown here is derived from an EMBL/GenBank/DDBJ whole genome shotgun (WGS) entry which is preliminary data.</text>
</comment>
<dbReference type="AlphaFoldDB" id="A0AAW0AQC7"/>
<dbReference type="Proteomes" id="UP001383192">
    <property type="component" value="Unassembled WGS sequence"/>
</dbReference>
<evidence type="ECO:0000313" key="3">
    <source>
        <dbReference type="Proteomes" id="UP001383192"/>
    </source>
</evidence>
<dbReference type="EMBL" id="JAYKXP010000320">
    <property type="protein sequence ID" value="KAK7015496.1"/>
    <property type="molecule type" value="Genomic_DNA"/>
</dbReference>
<evidence type="ECO:0000313" key="2">
    <source>
        <dbReference type="EMBL" id="KAK7015496.1"/>
    </source>
</evidence>
<evidence type="ECO:0000256" key="1">
    <source>
        <dbReference type="SAM" id="MobiDB-lite"/>
    </source>
</evidence>
<gene>
    <name evidence="2" type="ORF">VNI00_019126</name>
</gene>
<sequence>MPAYGNNPYQYPPYYGHQQYGQPQQYTHHQQNQPQYIQQYSQPPYVQPPQNQPLYIQQPQHTFHQGNLRSNPAGRVFQSHNSGDYLATHNGSLIVELSSCVHRREEPQLSNPIRAEVQELLAGKSSRTSAYDSSIAGRYNETLNGSFVLDATLNEDDSRNGHGHRWWQTPRFIDPSLRLESVVRDMQHESIFVTQHTGDSNEMWNGCRDRTTSRLYRSRVPFYFRARNQGKSRIYNGMDMSQLYPPASSRSSGSASTHNGQCFYWENSGGLTHNGV</sequence>
<proteinExistence type="predicted"/>
<feature type="region of interest" description="Disordered" evidence="1">
    <location>
        <begin position="12"/>
        <end position="35"/>
    </location>
</feature>
<keyword evidence="3" id="KW-1185">Reference proteome</keyword>
<name>A0AAW0AQC7_9AGAR</name>
<reference evidence="2 3" key="1">
    <citation type="submission" date="2024-01" db="EMBL/GenBank/DDBJ databases">
        <title>A draft genome for a cacao thread blight-causing isolate of Paramarasmius palmivorus.</title>
        <authorList>
            <person name="Baruah I.K."/>
            <person name="Bukari Y."/>
            <person name="Amoako-Attah I."/>
            <person name="Meinhardt L.W."/>
            <person name="Bailey B.A."/>
            <person name="Cohen S.P."/>
        </authorList>
    </citation>
    <scope>NUCLEOTIDE SEQUENCE [LARGE SCALE GENOMIC DNA]</scope>
    <source>
        <strain evidence="2 3">GH-12</strain>
    </source>
</reference>
<accession>A0AAW0AQC7</accession>
<protein>
    <submittedName>
        <fullName evidence="2">Uncharacterized protein</fullName>
    </submittedName>
</protein>